<dbReference type="InterPro" id="IPR006089">
    <property type="entry name" value="Acyl-CoA_DH_CS"/>
</dbReference>
<dbReference type="InterPro" id="IPR037069">
    <property type="entry name" value="AcylCoA_DH/ox_N_sf"/>
</dbReference>
<dbReference type="Gene3D" id="2.40.110.10">
    <property type="entry name" value="Butyryl-CoA Dehydrogenase, subunit A, domain 2"/>
    <property type="match status" value="1"/>
</dbReference>
<evidence type="ECO:0000256" key="1">
    <source>
        <dbReference type="ARBA" id="ARBA00001974"/>
    </source>
</evidence>
<dbReference type="InterPro" id="IPR013786">
    <property type="entry name" value="AcylCoA_DH/ox_N"/>
</dbReference>
<accession>A0A1W1WIB6</accession>
<organism evidence="10 11">
    <name type="scientific">Sulfobacillus thermosulfidooxidans (strain DSM 9293 / VKM B-1269 / AT-1)</name>
    <dbReference type="NCBI Taxonomy" id="929705"/>
    <lineage>
        <taxon>Bacteria</taxon>
        <taxon>Bacillati</taxon>
        <taxon>Bacillota</taxon>
        <taxon>Clostridia</taxon>
        <taxon>Eubacteriales</taxon>
        <taxon>Clostridiales Family XVII. Incertae Sedis</taxon>
        <taxon>Sulfobacillus</taxon>
    </lineage>
</organism>
<dbReference type="Pfam" id="PF02770">
    <property type="entry name" value="Acyl-CoA_dh_M"/>
    <property type="match status" value="1"/>
</dbReference>
<dbReference type="InterPro" id="IPR009100">
    <property type="entry name" value="AcylCoA_DH/oxidase_NM_dom_sf"/>
</dbReference>
<evidence type="ECO:0000259" key="8">
    <source>
        <dbReference type="Pfam" id="PF02770"/>
    </source>
</evidence>
<dbReference type="Pfam" id="PF02771">
    <property type="entry name" value="Acyl-CoA_dh_N"/>
    <property type="match status" value="1"/>
</dbReference>
<evidence type="ECO:0000313" key="11">
    <source>
        <dbReference type="Proteomes" id="UP000192660"/>
    </source>
</evidence>
<dbReference type="GO" id="GO:0050660">
    <property type="term" value="F:flavin adenine dinucleotide binding"/>
    <property type="evidence" value="ECO:0007669"/>
    <property type="project" value="InterPro"/>
</dbReference>
<dbReference type="InterPro" id="IPR009075">
    <property type="entry name" value="AcylCo_DH/oxidase_C"/>
</dbReference>
<dbReference type="PIRSF" id="PIRSF016578">
    <property type="entry name" value="HsaA"/>
    <property type="match status" value="1"/>
</dbReference>
<evidence type="ECO:0000256" key="6">
    <source>
        <dbReference type="RuleBase" id="RU362125"/>
    </source>
</evidence>
<evidence type="ECO:0000259" key="9">
    <source>
        <dbReference type="Pfam" id="PF02771"/>
    </source>
</evidence>
<dbReference type="EMBL" id="FWWY01000001">
    <property type="protein sequence ID" value="SMC05996.1"/>
    <property type="molecule type" value="Genomic_DNA"/>
</dbReference>
<feature type="domain" description="Acyl-CoA oxidase/dehydrogenase middle" evidence="8">
    <location>
        <begin position="123"/>
        <end position="218"/>
    </location>
</feature>
<dbReference type="InterPro" id="IPR046373">
    <property type="entry name" value="Acyl-CoA_Oxase/DH_mid-dom_sf"/>
</dbReference>
<protein>
    <submittedName>
        <fullName evidence="10">Acyl-CoA dehydrogenase</fullName>
    </submittedName>
</protein>
<dbReference type="FunFam" id="1.20.140.10:FF:000004">
    <property type="entry name" value="Acyl-CoA dehydrogenase FadE25"/>
    <property type="match status" value="1"/>
</dbReference>
<evidence type="ECO:0000256" key="4">
    <source>
        <dbReference type="ARBA" id="ARBA00022827"/>
    </source>
</evidence>
<dbReference type="GO" id="GO:0003995">
    <property type="term" value="F:acyl-CoA dehydrogenase activity"/>
    <property type="evidence" value="ECO:0007669"/>
    <property type="project" value="InterPro"/>
</dbReference>
<dbReference type="InterPro" id="IPR006091">
    <property type="entry name" value="Acyl-CoA_Oxase/DH_mid-dom"/>
</dbReference>
<dbReference type="Pfam" id="PF00441">
    <property type="entry name" value="Acyl-CoA_dh_1"/>
    <property type="match status" value="1"/>
</dbReference>
<dbReference type="AlphaFoldDB" id="A0A1W1WIB6"/>
<comment type="similarity">
    <text evidence="2 6">Belongs to the acyl-CoA dehydrogenase family.</text>
</comment>
<dbReference type="Gene3D" id="1.10.540.10">
    <property type="entry name" value="Acyl-CoA dehydrogenase/oxidase, N-terminal domain"/>
    <property type="match status" value="1"/>
</dbReference>
<keyword evidence="4 6" id="KW-0274">FAD</keyword>
<keyword evidence="11" id="KW-1185">Reference proteome</keyword>
<dbReference type="PANTHER" id="PTHR43884:SF12">
    <property type="entry name" value="ISOVALERYL-COA DEHYDROGENASE, MITOCHONDRIAL-RELATED"/>
    <property type="match status" value="1"/>
</dbReference>
<dbReference type="RefSeq" id="WP_020373767.1">
    <property type="nucleotide sequence ID" value="NZ_FWWY01000001.1"/>
</dbReference>
<dbReference type="OrthoDB" id="9802447at2"/>
<dbReference type="FunFam" id="1.10.540.10:FF:000002">
    <property type="entry name" value="Acyl-CoA dehydrogenase FadE19"/>
    <property type="match status" value="1"/>
</dbReference>
<sequence>MALSILNEEENAIRDAIFELVQGTIAKRSQEFDQKAIFPRENMELLGRQGYLGMIVDPKWGGAGASYLAQTLVVEAIAAADPATAVIYEVHNSLHIEGIWRFGTEEQKSRYLPGLCQGESIGAFAITEAESGSNAASMQTRAVRLADGYHLTGRKMFITSGGEADRYIVFATLDPALKEKGITAFIVPKTAKGLRFGPPEDKLGIRASRTSEMILDDVVVPVEDRLGEEGQGYYIALYLLDGGRIGIAAQSVGIMTTALERSLAYARQRKQFGQAIGQFEGIQWRLADMATDLHAARLMTYEAARRREEGPAQRPLFAMAKLFASEKAVQHAADAIQIFGGYGYMREYGVERLLRDAKVTEIYEGTSEIMRLVIASRLLKEYDLGNI</sequence>
<dbReference type="InterPro" id="IPR036250">
    <property type="entry name" value="AcylCo_DH-like_C"/>
</dbReference>
<evidence type="ECO:0000256" key="3">
    <source>
        <dbReference type="ARBA" id="ARBA00022630"/>
    </source>
</evidence>
<evidence type="ECO:0000259" key="7">
    <source>
        <dbReference type="Pfam" id="PF00441"/>
    </source>
</evidence>
<dbReference type="SUPFAM" id="SSF47203">
    <property type="entry name" value="Acyl-CoA dehydrogenase C-terminal domain-like"/>
    <property type="match status" value="1"/>
</dbReference>
<gene>
    <name evidence="10" type="ORF">SAMN00768000_2578</name>
</gene>
<dbReference type="SUPFAM" id="SSF56645">
    <property type="entry name" value="Acyl-CoA dehydrogenase NM domain-like"/>
    <property type="match status" value="1"/>
</dbReference>
<reference evidence="11" key="1">
    <citation type="submission" date="2017-04" db="EMBL/GenBank/DDBJ databases">
        <authorList>
            <person name="Varghese N."/>
            <person name="Submissions S."/>
        </authorList>
    </citation>
    <scope>NUCLEOTIDE SEQUENCE [LARGE SCALE GENOMIC DNA]</scope>
    <source>
        <strain evidence="11">DSM 9293</strain>
    </source>
</reference>
<dbReference type="PROSITE" id="PS00073">
    <property type="entry name" value="ACYL_COA_DH_2"/>
    <property type="match status" value="1"/>
</dbReference>
<feature type="domain" description="Acyl-CoA dehydrogenase/oxidase N-terminal" evidence="9">
    <location>
        <begin position="7"/>
        <end position="119"/>
    </location>
</feature>
<dbReference type="Proteomes" id="UP000192660">
    <property type="component" value="Unassembled WGS sequence"/>
</dbReference>
<dbReference type="Gene3D" id="1.20.140.10">
    <property type="entry name" value="Butyryl-CoA Dehydrogenase, subunit A, domain 3"/>
    <property type="match status" value="1"/>
</dbReference>
<proteinExistence type="inferred from homology"/>
<dbReference type="PANTHER" id="PTHR43884">
    <property type="entry name" value="ACYL-COA DEHYDROGENASE"/>
    <property type="match status" value="1"/>
</dbReference>
<feature type="domain" description="Acyl-CoA dehydrogenase/oxidase C-terminal" evidence="7">
    <location>
        <begin position="230"/>
        <end position="379"/>
    </location>
</feature>
<keyword evidence="3 6" id="KW-0285">Flavoprotein</keyword>
<dbReference type="STRING" id="28034.BFX07_12310"/>
<evidence type="ECO:0000256" key="2">
    <source>
        <dbReference type="ARBA" id="ARBA00009347"/>
    </source>
</evidence>
<comment type="cofactor">
    <cofactor evidence="1 6">
        <name>FAD</name>
        <dbReference type="ChEBI" id="CHEBI:57692"/>
    </cofactor>
</comment>
<evidence type="ECO:0000256" key="5">
    <source>
        <dbReference type="ARBA" id="ARBA00023002"/>
    </source>
</evidence>
<evidence type="ECO:0000313" key="10">
    <source>
        <dbReference type="EMBL" id="SMC05996.1"/>
    </source>
</evidence>
<name>A0A1W1WIB6_SULTA</name>
<keyword evidence="5 6" id="KW-0560">Oxidoreductase</keyword>
<dbReference type="FunFam" id="2.40.110.10:FF:000001">
    <property type="entry name" value="Acyl-CoA dehydrogenase, mitochondrial"/>
    <property type="match status" value="1"/>
</dbReference>